<keyword evidence="3 7" id="KW-1133">Transmembrane helix</keyword>
<keyword evidence="4 7" id="KW-0472">Membrane</keyword>
<comment type="caution">
    <text evidence="9">The sequence shown here is derived from an EMBL/GenBank/DDBJ whole genome shotgun (WGS) entry which is preliminary data.</text>
</comment>
<organism evidence="9 10">
    <name type="scientific">Stereocaulon virgatum</name>
    <dbReference type="NCBI Taxonomy" id="373712"/>
    <lineage>
        <taxon>Eukaryota</taxon>
        <taxon>Fungi</taxon>
        <taxon>Dikarya</taxon>
        <taxon>Ascomycota</taxon>
        <taxon>Pezizomycotina</taxon>
        <taxon>Lecanoromycetes</taxon>
        <taxon>OSLEUM clade</taxon>
        <taxon>Lecanoromycetidae</taxon>
        <taxon>Lecanorales</taxon>
        <taxon>Lecanorineae</taxon>
        <taxon>Stereocaulaceae</taxon>
        <taxon>Stereocaulon</taxon>
    </lineage>
</organism>
<dbReference type="Proteomes" id="UP001590950">
    <property type="component" value="Unassembled WGS sequence"/>
</dbReference>
<protein>
    <recommendedName>
        <fullName evidence="8">Rhodopsin domain-containing protein</fullName>
    </recommendedName>
</protein>
<feature type="transmembrane region" description="Helical" evidence="7">
    <location>
        <begin position="125"/>
        <end position="149"/>
    </location>
</feature>
<feature type="transmembrane region" description="Helical" evidence="7">
    <location>
        <begin position="198"/>
        <end position="225"/>
    </location>
</feature>
<proteinExistence type="inferred from homology"/>
<feature type="transmembrane region" description="Helical" evidence="7">
    <location>
        <begin position="6"/>
        <end position="26"/>
    </location>
</feature>
<evidence type="ECO:0000256" key="5">
    <source>
        <dbReference type="ARBA" id="ARBA00038359"/>
    </source>
</evidence>
<dbReference type="Pfam" id="PF20684">
    <property type="entry name" value="Fung_rhodopsin"/>
    <property type="match status" value="1"/>
</dbReference>
<evidence type="ECO:0000256" key="6">
    <source>
        <dbReference type="SAM" id="MobiDB-lite"/>
    </source>
</evidence>
<evidence type="ECO:0000256" key="3">
    <source>
        <dbReference type="ARBA" id="ARBA00022989"/>
    </source>
</evidence>
<evidence type="ECO:0000256" key="1">
    <source>
        <dbReference type="ARBA" id="ARBA00004141"/>
    </source>
</evidence>
<dbReference type="InterPro" id="IPR049326">
    <property type="entry name" value="Rhodopsin_dom_fungi"/>
</dbReference>
<evidence type="ECO:0000313" key="9">
    <source>
        <dbReference type="EMBL" id="KAL2036929.1"/>
    </source>
</evidence>
<evidence type="ECO:0000313" key="10">
    <source>
        <dbReference type="Proteomes" id="UP001590950"/>
    </source>
</evidence>
<evidence type="ECO:0000256" key="7">
    <source>
        <dbReference type="SAM" id="Phobius"/>
    </source>
</evidence>
<evidence type="ECO:0000256" key="2">
    <source>
        <dbReference type="ARBA" id="ARBA00022692"/>
    </source>
</evidence>
<gene>
    <name evidence="9" type="ORF">N7G274_010354</name>
</gene>
<evidence type="ECO:0000256" key="4">
    <source>
        <dbReference type="ARBA" id="ARBA00023136"/>
    </source>
</evidence>
<reference evidence="9 10" key="1">
    <citation type="submission" date="2024-09" db="EMBL/GenBank/DDBJ databases">
        <title>Rethinking Asexuality: The Enigmatic Case of Functional Sexual Genes in Lepraria (Stereocaulaceae).</title>
        <authorList>
            <person name="Doellman M."/>
            <person name="Sun Y."/>
            <person name="Barcenas-Pena A."/>
            <person name="Lumbsch H.T."/>
            <person name="Grewe F."/>
        </authorList>
    </citation>
    <scope>NUCLEOTIDE SEQUENCE [LARGE SCALE GENOMIC DNA]</scope>
    <source>
        <strain evidence="9 10">Mercado 3170</strain>
    </source>
</reference>
<feature type="domain" description="Rhodopsin" evidence="8">
    <location>
        <begin position="26"/>
        <end position="268"/>
    </location>
</feature>
<feature type="compositionally biased region" description="Low complexity" evidence="6">
    <location>
        <begin position="288"/>
        <end position="297"/>
    </location>
</feature>
<dbReference type="EMBL" id="JBEFKJ010000047">
    <property type="protein sequence ID" value="KAL2036929.1"/>
    <property type="molecule type" value="Genomic_DNA"/>
</dbReference>
<keyword evidence="2 7" id="KW-0812">Transmembrane</keyword>
<dbReference type="InterPro" id="IPR052337">
    <property type="entry name" value="SAT4-like"/>
</dbReference>
<name>A0ABR3ZTT3_9LECA</name>
<feature type="region of interest" description="Disordered" evidence="6">
    <location>
        <begin position="280"/>
        <end position="299"/>
    </location>
</feature>
<dbReference type="PANTHER" id="PTHR33048:SF163">
    <property type="entry name" value="INTEGRAL MEMBRANE PROTEIN (AFU_ORTHOLOGUE AFUA_8G05510)"/>
    <property type="match status" value="1"/>
</dbReference>
<accession>A0ABR3ZTT3</accession>
<feature type="transmembrane region" description="Helical" evidence="7">
    <location>
        <begin position="245"/>
        <end position="267"/>
    </location>
</feature>
<feature type="transmembrane region" description="Helical" evidence="7">
    <location>
        <begin position="92"/>
        <end position="113"/>
    </location>
</feature>
<evidence type="ECO:0000259" key="8">
    <source>
        <dbReference type="Pfam" id="PF20684"/>
    </source>
</evidence>
<comment type="subcellular location">
    <subcellularLocation>
        <location evidence="1">Membrane</location>
        <topology evidence="1">Multi-pass membrane protein</topology>
    </subcellularLocation>
</comment>
<sequence length="367" mass="39919">MPTSGSNALFTTNAIFIALAIAIVILRFHERRRLAAALLADDYLILLALFFAIALVVTNIVGGAIGGFGKSFSSLSEDELVLFLKILFVEQFWYITSVAVVKLSMLCLYGRMFPYNGRYPMTVRILIYLTLGWLISFFFATLFQVWPIWCNWTLCIPTTNYPAMYVCSSVFDILLDITILCIPVSIIKGLSMTKERKLGLIGVFGVGIFCIVASIARLVYTVILVEANVNADFASNFSGGVVNMIMWSGIEACASIVCATLPCLAHLRKHPRVKSILSSMRYSRSRSSRAGGASDSGMGSGLGAGNNMRLQRLSSLEKPIVGPHAEGPEANVRGEGAADGGYGYVRGSEMERGGIKVDYSVGIHENV</sequence>
<feature type="transmembrane region" description="Helical" evidence="7">
    <location>
        <begin position="161"/>
        <end position="186"/>
    </location>
</feature>
<keyword evidence="10" id="KW-1185">Reference proteome</keyword>
<comment type="similarity">
    <text evidence="5">Belongs to the SAT4 family.</text>
</comment>
<dbReference type="PANTHER" id="PTHR33048">
    <property type="entry name" value="PTH11-LIKE INTEGRAL MEMBRANE PROTEIN (AFU_ORTHOLOGUE AFUA_5G11245)"/>
    <property type="match status" value="1"/>
</dbReference>
<feature type="transmembrane region" description="Helical" evidence="7">
    <location>
        <begin position="46"/>
        <end position="72"/>
    </location>
</feature>